<evidence type="ECO:0000256" key="4">
    <source>
        <dbReference type="ARBA" id="ARBA00022801"/>
    </source>
</evidence>
<comment type="similarity">
    <text evidence="2">Belongs to the peptidase S54 family.</text>
</comment>
<evidence type="ECO:0000256" key="1">
    <source>
        <dbReference type="ARBA" id="ARBA00004141"/>
    </source>
</evidence>
<keyword evidence="11" id="KW-1185">Reference proteome</keyword>
<keyword evidence="4" id="KW-0378">Hydrolase</keyword>
<dbReference type="InterPro" id="IPR046483">
    <property type="entry name" value="DUF6576"/>
</dbReference>
<evidence type="ECO:0000259" key="9">
    <source>
        <dbReference type="Pfam" id="PF20216"/>
    </source>
</evidence>
<feature type="transmembrane region" description="Helical" evidence="7">
    <location>
        <begin position="79"/>
        <end position="100"/>
    </location>
</feature>
<dbReference type="Pfam" id="PF20216">
    <property type="entry name" value="DUF6576"/>
    <property type="match status" value="1"/>
</dbReference>
<feature type="transmembrane region" description="Helical" evidence="7">
    <location>
        <begin position="107"/>
        <end position="129"/>
    </location>
</feature>
<feature type="transmembrane region" description="Helical" evidence="7">
    <location>
        <begin position="135"/>
        <end position="155"/>
    </location>
</feature>
<feature type="domain" description="DUF6576" evidence="9">
    <location>
        <begin position="253"/>
        <end position="295"/>
    </location>
</feature>
<feature type="transmembrane region" description="Helical" evidence="7">
    <location>
        <begin position="192"/>
        <end position="209"/>
    </location>
</feature>
<dbReference type="Gene3D" id="1.20.1540.10">
    <property type="entry name" value="Rhomboid-like"/>
    <property type="match status" value="1"/>
</dbReference>
<comment type="caution">
    <text evidence="10">The sequence shown here is derived from an EMBL/GenBank/DDBJ whole genome shotgun (WGS) entry which is preliminary data.</text>
</comment>
<keyword evidence="3 7" id="KW-0812">Transmembrane</keyword>
<evidence type="ECO:0000256" key="5">
    <source>
        <dbReference type="ARBA" id="ARBA00022989"/>
    </source>
</evidence>
<feature type="transmembrane region" description="Helical" evidence="7">
    <location>
        <begin position="167"/>
        <end position="186"/>
    </location>
</feature>
<dbReference type="InterPro" id="IPR035952">
    <property type="entry name" value="Rhomboid-like_sf"/>
</dbReference>
<evidence type="ECO:0000256" key="6">
    <source>
        <dbReference type="ARBA" id="ARBA00023136"/>
    </source>
</evidence>
<dbReference type="SUPFAM" id="SSF144091">
    <property type="entry name" value="Rhomboid-like"/>
    <property type="match status" value="1"/>
</dbReference>
<dbReference type="AlphaFoldDB" id="A0A840CUV9"/>
<dbReference type="RefSeq" id="WP_183308810.1">
    <property type="nucleotide sequence ID" value="NZ_JACIEP010000020.1"/>
</dbReference>
<dbReference type="GO" id="GO:0016020">
    <property type="term" value="C:membrane"/>
    <property type="evidence" value="ECO:0007669"/>
    <property type="project" value="UniProtKB-SubCell"/>
</dbReference>
<evidence type="ECO:0000256" key="3">
    <source>
        <dbReference type="ARBA" id="ARBA00022692"/>
    </source>
</evidence>
<accession>A0A840CUV9</accession>
<proteinExistence type="inferred from homology"/>
<reference evidence="10 11" key="1">
    <citation type="submission" date="2020-08" db="EMBL/GenBank/DDBJ databases">
        <title>Genomic Encyclopedia of Type Strains, Phase IV (KMG-IV): sequencing the most valuable type-strain genomes for metagenomic binning, comparative biology and taxonomic classification.</title>
        <authorList>
            <person name="Goeker M."/>
        </authorList>
    </citation>
    <scope>NUCLEOTIDE SEQUENCE [LARGE SCALE GENOMIC DNA]</scope>
    <source>
        <strain evidence="10 11">DSM 104969</strain>
    </source>
</reference>
<organism evidence="10 11">
    <name type="scientific">Dysgonomonas hofstadii</name>
    <dbReference type="NCBI Taxonomy" id="637886"/>
    <lineage>
        <taxon>Bacteria</taxon>
        <taxon>Pseudomonadati</taxon>
        <taxon>Bacteroidota</taxon>
        <taxon>Bacteroidia</taxon>
        <taxon>Bacteroidales</taxon>
        <taxon>Dysgonomonadaceae</taxon>
        <taxon>Dysgonomonas</taxon>
    </lineage>
</organism>
<dbReference type="Pfam" id="PF01694">
    <property type="entry name" value="Rhomboid"/>
    <property type="match status" value="1"/>
</dbReference>
<keyword evidence="6 7" id="KW-0472">Membrane</keyword>
<dbReference type="InterPro" id="IPR022764">
    <property type="entry name" value="Peptidase_S54_rhomboid_dom"/>
</dbReference>
<evidence type="ECO:0000256" key="2">
    <source>
        <dbReference type="ARBA" id="ARBA00009045"/>
    </source>
</evidence>
<dbReference type="Proteomes" id="UP000555103">
    <property type="component" value="Unassembled WGS sequence"/>
</dbReference>
<keyword evidence="10" id="KW-0645">Protease</keyword>
<feature type="domain" description="Peptidase S54 rhomboid" evidence="8">
    <location>
        <begin position="65"/>
        <end position="210"/>
    </location>
</feature>
<dbReference type="GO" id="GO:0004252">
    <property type="term" value="F:serine-type endopeptidase activity"/>
    <property type="evidence" value="ECO:0007669"/>
    <property type="project" value="InterPro"/>
</dbReference>
<comment type="subcellular location">
    <subcellularLocation>
        <location evidence="1">Membrane</location>
        <topology evidence="1">Multi-pass membrane protein</topology>
    </subcellularLocation>
</comment>
<dbReference type="InterPro" id="IPR050925">
    <property type="entry name" value="Rhomboid_protease_S54"/>
</dbReference>
<evidence type="ECO:0000313" key="10">
    <source>
        <dbReference type="EMBL" id="MBB4037968.1"/>
    </source>
</evidence>
<name>A0A840CUV9_9BACT</name>
<dbReference type="GO" id="GO:0006508">
    <property type="term" value="P:proteolysis"/>
    <property type="evidence" value="ECO:0007669"/>
    <property type="project" value="UniProtKB-KW"/>
</dbReference>
<gene>
    <name evidence="10" type="ORF">GGR21_003894</name>
</gene>
<dbReference type="PANTHER" id="PTHR43731">
    <property type="entry name" value="RHOMBOID PROTEASE"/>
    <property type="match status" value="1"/>
</dbReference>
<dbReference type="EMBL" id="JACIEP010000020">
    <property type="protein sequence ID" value="MBB4037968.1"/>
    <property type="molecule type" value="Genomic_DNA"/>
</dbReference>
<sequence length="296" mass="33845">MGIYSNNIKPILQRKDILIRLIVINVCIFLILAIANIAKLFEINITDIILNYIAVPAQLDILLARLWTPLTYMFVHENFLHILFNMLMLYWFGQIFLSYFNPKNLGSLYILGGLAGALLYVLSFNAIPLLIKMNYVPMIGASASVMAIIFAVAFYRPNQEITLFIFGRVKIIYIALILFVLDFIGLGSLSNPGGHIAHIGGALMGYIYAKQFLKGKDMTKWLNKTIDWIVNLFKPSLSKPKKMKVKYKNREADYEFNKRKRNEAEDIDRILDKIKASGYSSLNAEEKKRLFDASNK</sequence>
<protein>
    <submittedName>
        <fullName evidence="10">Membrane associated rhomboid family serine protease</fullName>
    </submittedName>
</protein>
<keyword evidence="5 7" id="KW-1133">Transmembrane helix</keyword>
<evidence type="ECO:0000259" key="8">
    <source>
        <dbReference type="Pfam" id="PF01694"/>
    </source>
</evidence>
<evidence type="ECO:0000256" key="7">
    <source>
        <dbReference type="SAM" id="Phobius"/>
    </source>
</evidence>
<dbReference type="PANTHER" id="PTHR43731:SF14">
    <property type="entry name" value="PRESENILIN-ASSOCIATED RHOMBOID-LIKE PROTEIN, MITOCHONDRIAL"/>
    <property type="match status" value="1"/>
</dbReference>
<evidence type="ECO:0000313" key="11">
    <source>
        <dbReference type="Proteomes" id="UP000555103"/>
    </source>
</evidence>
<feature type="transmembrane region" description="Helical" evidence="7">
    <location>
        <begin position="17"/>
        <end position="37"/>
    </location>
</feature>